<dbReference type="SMART" id="SM00150">
    <property type="entry name" value="SPEC"/>
    <property type="match status" value="16"/>
</dbReference>
<dbReference type="InterPro" id="IPR001589">
    <property type="entry name" value="Actinin_actin-bd_CS"/>
</dbReference>
<keyword evidence="10" id="KW-1185">Reference proteome</keyword>
<dbReference type="PROSITE" id="PS50003">
    <property type="entry name" value="PH_DOMAIN"/>
    <property type="match status" value="1"/>
</dbReference>
<evidence type="ECO:0000256" key="6">
    <source>
        <dbReference type="SAM" id="MobiDB-lite"/>
    </source>
</evidence>
<sequence length="2296" mass="263206">MSEEKGPNWQFVKMDTTAELNDSIISTAEREYVFPDFKDSRWERTQDTEGEASHFEVERIKQLQDEREAVQGRTFTKWVNSQLSRHPQGVKIDNLYRDLYDGKNLIRLLHVLSGEHLKIPNTRGRMRIHAMENVQRAIDFLREKQVPMENIGNHDIVDGNHRIILGLIWTIILRFQIQDIVIDTEDSKERRSAKDALLLWSQMKTKGYPNVQVKNFTKSWKDGLALNAIIHRHRPDLIDFNSLPTDGSVASNTANLENAFKQAEYLGITRLLEPEDVAVENPDEKSIITYVVSYYHYFNEHAQKEIESNRIGTILDAALAAEAKINNYDELVTNLLKWIEEKIEELNDRTFANSIDGVKKDLAEFNAYRLQEKPPKFDEKGAIEVLLFDIQSQMRADNRVPWTPAEGKLIADVQKRWDELELAEHARELAIHEELKRQERLEQLAENFFTKAQMREEWLKDVRGLLEKDNFGNNLDAVEAAQKKHEAIEMDFAAYQQRINSMEEKADELEKENYHDIAKILTKKEEITHLWKTLQTDLAARRHRLNRILELQRILQTILLISDAIGETKSILSDHVDSALLEEAISRHALLEKDIEMLGCRKEKCTLEAVGYLEEDEESYTPKEAADLRPKVEQLKAEYDELIELARAKSETLKAKQTLHELQQDLSEMDQWIITKLELLKRICEDKPEDLTEVQRALAAHQLEQGEVSVRKTKLALLAERARKAEQHTEIEQKWSELSEMMSARAEVLEKERERLQHQQKHAEFVALLGEIKSRIEHSTKPTDDAEVQRQIKAMKAIKDQLVDIKKPLDELQAEAENFEEADVSSSINEHSALVDTVDEKLVYLDKISDAYDFLNECEEEVQWCHEKATLLENLSVPDDLEEISVIKTRFDGIREDVDKRAQVVDQLASRGDELNQGGSDAPPELLDGAVGRVKEAWKALQDALKAKDDEFVHGETLQKFYLDVAQTEMRIGEKAQIIENTKDTGDTLAGVLQLQRKLATMEREVAAVGTTIAYLKAQQQNIADNYPEDAEETSERLQQVKQKFDELNDAVKRREEKLGQAGHVQTFMRDVAEFQQWLEKTTSAIASEGHASSLADAERLLAQHELLQEEIEAAKPRYENLKSEGVKQLEQAESVFLTEQLDQMDDSWSKLQALSQSREAALKDELQELKFNSDCAVVEQLLANHEVQLQSVNLPEDPVEAEEAIAKHQENQKVLAGTKERVETIKNASDDFADKEDVKRRVEKLESQYDKLVEQSEKVEAELRECHDVSSFLRDATEASDWIKEKKLDLDSTASHHDEWQKGLTRALSAELAANQNRLDQLRVRGNDLKEQYPSRRKSIDEVLDALTLEWSQVDDQSNEKEKELFEEHKNEILEKSAADLERFVNEVESKLEKSVEMEDPKDLASCNRLLLDQQRLEDQLDNRRQELNDIKADAGSGMQEKIDQISERINLLAEPLADRRERIQTAKTFHQLRRNLQDEIIWCDERTQVAQSAEFGESLHQVQKIVKRNQNLLLEIDSHDGRVKSLLDEASKLSEKAETTAEQKDILSDLSKELEEKWNALRAATDERSKKLDANMALQRLLFDIENAEQWLTERELIVEQPLKEDSDPEALMRRHIGLAQTVNDFESTIVELVKRGKELEEAQATEQLSALEKQFAKLKALVGDRNHKIDELVKLTKLRRHLDTVERWIKEKEIIASNEDTGDKLESTLILIERWESFTSETKRVGGDKMREVQAEVDTLIEAAHSDAFKIESWRKNVNNMWDDLVELMETRRQLLETTLRRHRYFADADELGSRFAEKREAAENAKDIGGIVNEIQSLEPKINKLEEECQSLEPIYAGAQREALTKKLSDVKSDYDETVKAAKTKQAEKETNENKEKFDALVGELSAMLREIAKSLTEADIPRDTAAAEKALGKAENCRNQLNARSKDFDDVKRLASTLDDDESKEALAKLLRDKDGLEAFLDDQETRLNIACDMLGFLRDADTLESWLKSQKVAESSPDVSIEICQKLLEETDRKVGQAKTWESKIDLLKKPTMFEEGNADAVRKAEEEALRKKEREEAEKLAEKAKQEEQAAQEQQSRQEEVEHEREIVPSQSVPSEVSNVQNGHDLPDSVKTNGMSQNSEELNQSISSKHESSISESTKEPQSATLSTPTKLKTGALSRKFVVINGKSAKDRTWKDTWISIHDDKVAFYKDKKSADSNKNPDPAFPKAQVKVMREQHHKREFVLKVTCKNTELLLDTGDKAKMEQWFVSLGGDPENSSLWSAITDNAAASPSPSRSSKSKKRSLFGRKK</sequence>
<dbReference type="Pfam" id="PF00169">
    <property type="entry name" value="PH"/>
    <property type="match status" value="1"/>
</dbReference>
<proteinExistence type="inferred from homology"/>
<dbReference type="InterPro" id="IPR018159">
    <property type="entry name" value="Spectrin/alpha-actinin"/>
</dbReference>
<dbReference type="SUPFAM" id="SSF50729">
    <property type="entry name" value="PH domain-like"/>
    <property type="match status" value="1"/>
</dbReference>
<keyword evidence="4" id="KW-0009">Actin-binding</keyword>
<evidence type="ECO:0000313" key="10">
    <source>
        <dbReference type="Proteomes" id="UP001158576"/>
    </source>
</evidence>
<feature type="coiled-coil region" evidence="5">
    <location>
        <begin position="632"/>
        <end position="665"/>
    </location>
</feature>
<evidence type="ECO:0000256" key="3">
    <source>
        <dbReference type="ARBA" id="ARBA00022737"/>
    </source>
</evidence>
<evidence type="ECO:0000259" key="8">
    <source>
        <dbReference type="PROSITE" id="PS50021"/>
    </source>
</evidence>
<gene>
    <name evidence="9" type="ORF">OKIOD_LOCUS3399</name>
</gene>
<evidence type="ECO:0000313" key="9">
    <source>
        <dbReference type="EMBL" id="CAG5088434.1"/>
    </source>
</evidence>
<dbReference type="PROSITE" id="PS00019">
    <property type="entry name" value="ACTININ_1"/>
    <property type="match status" value="1"/>
</dbReference>
<dbReference type="InterPro" id="IPR002017">
    <property type="entry name" value="Spectrin_repeat"/>
</dbReference>
<dbReference type="Gene3D" id="1.10.418.10">
    <property type="entry name" value="Calponin-like domain"/>
    <property type="match status" value="2"/>
</dbReference>
<dbReference type="Proteomes" id="UP001158576">
    <property type="component" value="Chromosome PAR"/>
</dbReference>
<evidence type="ECO:0000256" key="5">
    <source>
        <dbReference type="SAM" id="Coils"/>
    </source>
</evidence>
<feature type="compositionally biased region" description="Low complexity" evidence="6">
    <location>
        <begin position="2274"/>
        <end position="2283"/>
    </location>
</feature>
<dbReference type="InterPro" id="IPR001715">
    <property type="entry name" value="CH_dom"/>
</dbReference>
<feature type="domain" description="Calponin-homology (CH)" evidence="8">
    <location>
        <begin position="191"/>
        <end position="299"/>
    </location>
</feature>
<feature type="compositionally biased region" description="Basic and acidic residues" evidence="6">
    <location>
        <begin position="2135"/>
        <end position="2146"/>
    </location>
</feature>
<dbReference type="PROSITE" id="PS50021">
    <property type="entry name" value="CH"/>
    <property type="match status" value="2"/>
</dbReference>
<feature type="coiled-coil region" evidence="5">
    <location>
        <begin position="1372"/>
        <end position="1435"/>
    </location>
</feature>
<feature type="compositionally biased region" description="Polar residues" evidence="6">
    <location>
        <begin position="2096"/>
        <end position="2109"/>
    </location>
</feature>
<evidence type="ECO:0000256" key="1">
    <source>
        <dbReference type="ARBA" id="ARBA00006826"/>
    </source>
</evidence>
<evidence type="ECO:0000256" key="4">
    <source>
        <dbReference type="ARBA" id="ARBA00023203"/>
    </source>
</evidence>
<dbReference type="CDD" id="cd21248">
    <property type="entry name" value="CH_SPTB_like_rpt2"/>
    <property type="match status" value="1"/>
</dbReference>
<feature type="coiled-coil region" evidence="5">
    <location>
        <begin position="1236"/>
        <end position="1263"/>
    </location>
</feature>
<dbReference type="CDD" id="cd21246">
    <property type="entry name" value="CH_SPTB-like_rpt1"/>
    <property type="match status" value="1"/>
</dbReference>
<keyword evidence="3" id="KW-0677">Repeat</keyword>
<feature type="compositionally biased region" description="Polar residues" evidence="6">
    <location>
        <begin position="2117"/>
        <end position="2131"/>
    </location>
</feature>
<evidence type="ECO:0000259" key="7">
    <source>
        <dbReference type="PROSITE" id="PS50003"/>
    </source>
</evidence>
<feature type="compositionally biased region" description="Basic and acidic residues" evidence="6">
    <location>
        <begin position="2083"/>
        <end position="2094"/>
    </location>
</feature>
<feature type="compositionally biased region" description="Basic residues" evidence="6">
    <location>
        <begin position="2284"/>
        <end position="2296"/>
    </location>
</feature>
<dbReference type="EMBL" id="OU015568">
    <property type="protein sequence ID" value="CAG5088434.1"/>
    <property type="molecule type" value="Genomic_DNA"/>
</dbReference>
<dbReference type="CDD" id="cd00176">
    <property type="entry name" value="SPEC"/>
    <property type="match status" value="7"/>
</dbReference>
<dbReference type="SUPFAM" id="SSF47576">
    <property type="entry name" value="Calponin-homology domain, CH-domain"/>
    <property type="match status" value="1"/>
</dbReference>
<accession>A0ABN7S4X4</accession>
<dbReference type="Gene3D" id="1.20.58.60">
    <property type="match status" value="9"/>
</dbReference>
<feature type="coiled-coil region" evidence="5">
    <location>
        <begin position="1637"/>
        <end position="1664"/>
    </location>
</feature>
<feature type="coiled-coil region" evidence="5">
    <location>
        <begin position="1031"/>
        <end position="1058"/>
    </location>
</feature>
<dbReference type="Pfam" id="PF00435">
    <property type="entry name" value="Spectrin"/>
    <property type="match status" value="10"/>
</dbReference>
<reference evidence="9 10" key="1">
    <citation type="submission" date="2021-04" db="EMBL/GenBank/DDBJ databases">
        <authorList>
            <person name="Bliznina A."/>
        </authorList>
    </citation>
    <scope>NUCLEOTIDE SEQUENCE [LARGE SCALE GENOMIC DNA]</scope>
</reference>
<dbReference type="PROSITE" id="PS00020">
    <property type="entry name" value="ACTININ_2"/>
    <property type="match status" value="1"/>
</dbReference>
<name>A0ABN7S4X4_OIKDI</name>
<feature type="coiled-coil region" evidence="5">
    <location>
        <begin position="1095"/>
        <end position="1125"/>
    </location>
</feature>
<dbReference type="InterPro" id="IPR011993">
    <property type="entry name" value="PH-like_dom_sf"/>
</dbReference>
<dbReference type="InterPro" id="IPR001849">
    <property type="entry name" value="PH_domain"/>
</dbReference>
<protein>
    <submittedName>
        <fullName evidence="9">Oidioi.mRNA.OKI2018_I69.PAR.g11841.t1.cds</fullName>
    </submittedName>
</protein>
<dbReference type="SUPFAM" id="SSF46966">
    <property type="entry name" value="Spectrin repeat"/>
    <property type="match status" value="13"/>
</dbReference>
<feature type="domain" description="PH" evidence="7">
    <location>
        <begin position="2157"/>
        <end position="2262"/>
    </location>
</feature>
<dbReference type="Pfam" id="PF00307">
    <property type="entry name" value="CH"/>
    <property type="match status" value="2"/>
</dbReference>
<organism evidence="9 10">
    <name type="scientific">Oikopleura dioica</name>
    <name type="common">Tunicate</name>
    <dbReference type="NCBI Taxonomy" id="34765"/>
    <lineage>
        <taxon>Eukaryota</taxon>
        <taxon>Metazoa</taxon>
        <taxon>Chordata</taxon>
        <taxon>Tunicata</taxon>
        <taxon>Appendicularia</taxon>
        <taxon>Copelata</taxon>
        <taxon>Oikopleuridae</taxon>
        <taxon>Oikopleura</taxon>
    </lineage>
</organism>
<dbReference type="Gene3D" id="2.30.29.30">
    <property type="entry name" value="Pleckstrin-homology domain (PH domain)/Phosphotyrosine-binding domain (PTB)"/>
    <property type="match status" value="1"/>
</dbReference>
<feature type="domain" description="Calponin-homology (CH)" evidence="8">
    <location>
        <begin position="69"/>
        <end position="176"/>
    </location>
</feature>
<feature type="coiled-coil region" evidence="5">
    <location>
        <begin position="478"/>
        <end position="512"/>
    </location>
</feature>
<dbReference type="InterPro" id="IPR036872">
    <property type="entry name" value="CH_dom_sf"/>
</dbReference>
<evidence type="ECO:0000256" key="2">
    <source>
        <dbReference type="ARBA" id="ARBA00022467"/>
    </source>
</evidence>
<feature type="compositionally biased region" description="Polar residues" evidence="6">
    <location>
        <begin position="2147"/>
        <end position="2158"/>
    </location>
</feature>
<dbReference type="SMART" id="SM00033">
    <property type="entry name" value="CH"/>
    <property type="match status" value="2"/>
</dbReference>
<feature type="coiled-coil region" evidence="5">
    <location>
        <begin position="1525"/>
        <end position="1559"/>
    </location>
</feature>
<feature type="region of interest" description="Disordered" evidence="6">
    <location>
        <begin position="2266"/>
        <end position="2296"/>
    </location>
</feature>
<feature type="compositionally biased region" description="Basic and acidic residues" evidence="6">
    <location>
        <begin position="2056"/>
        <end position="2075"/>
    </location>
</feature>
<dbReference type="PANTHER" id="PTHR11915">
    <property type="entry name" value="SPECTRIN/FILAMIN RELATED CYTOSKELETAL PROTEIN"/>
    <property type="match status" value="1"/>
</dbReference>
<feature type="region of interest" description="Disordered" evidence="6">
    <location>
        <begin position="2056"/>
        <end position="2158"/>
    </location>
</feature>
<comment type="similarity">
    <text evidence="1">Belongs to the spectrin family.</text>
</comment>
<keyword evidence="2" id="KW-0117">Actin capping</keyword>
<keyword evidence="5" id="KW-0175">Coiled coil</keyword>